<dbReference type="PANTHER" id="PTHR33295">
    <property type="entry name" value="ATPASE"/>
    <property type="match status" value="1"/>
</dbReference>
<protein>
    <submittedName>
        <fullName evidence="3">AAA family ATPase</fullName>
    </submittedName>
</protein>
<keyword evidence="4" id="KW-1185">Reference proteome</keyword>
<dbReference type="Pfam" id="PF13635">
    <property type="entry name" value="DUF4143"/>
    <property type="match status" value="1"/>
</dbReference>
<dbReference type="PANTHER" id="PTHR33295:SF7">
    <property type="entry name" value="ATPASE"/>
    <property type="match status" value="1"/>
</dbReference>
<dbReference type="RefSeq" id="WP_349181980.1">
    <property type="nucleotide sequence ID" value="NZ_JBBNGS010000005.1"/>
</dbReference>
<feature type="domain" description="AAA" evidence="1">
    <location>
        <begin position="21"/>
        <end position="152"/>
    </location>
</feature>
<reference evidence="3 4" key="1">
    <citation type="submission" date="2024-04" db="EMBL/GenBank/DDBJ databases">
        <title>Human intestinal bacterial collection.</title>
        <authorList>
            <person name="Pauvert C."/>
            <person name="Hitch T.C.A."/>
            <person name="Clavel T."/>
        </authorList>
    </citation>
    <scope>NUCLEOTIDE SEQUENCE [LARGE SCALE GENOMIC DNA]</scope>
    <source>
        <strain evidence="3 4">CLA-AA-H197</strain>
    </source>
</reference>
<gene>
    <name evidence="3" type="ORF">AAAT05_03865</name>
</gene>
<dbReference type="EMBL" id="JBBNGS010000005">
    <property type="protein sequence ID" value="MEQ2637474.1"/>
    <property type="molecule type" value="Genomic_DNA"/>
</dbReference>
<proteinExistence type="predicted"/>
<sequence length="465" mass="51382">MFKRNAYKDLLDWKSTEGHGALLVTGARQIGKTFLVKEFAKREYSAHVTVDFIEDSTARARYAAAKSADQVMDLLSLELGSPMVPGDTLVFFDEVQAAPEIVTFSKYLVQDGRFDVVMSGSMLGTELAGVHSMPVGFLQILDMAPMTFEEFCWAQGVPESVLVGLHACFKERAEVNSGIHQKMTELFRRYLVIGGMPAAVAEGVGAMRDLGVVREVQQDLVRLYREDISKYAGSRALQVKAIFDALPSELNKENKRFQMRAAGREGKYERYANDFAWLVAACAALKTDNVTDPRPMLERTAERNKFKLYGSDLGMLMAQYPAQTSMAALVGEKSVSFGAVYENYVAQELAAAGDALFYYRNNRKGEVDFLLELASGGVLPIEVKSGKDYKLHTALNNLLGTEEYGIDEAIVLSEANVSVEERFGKRVSYLPLYMAGMVAELGASRSSAVSLLSSVTFEPIKWPEE</sequence>
<dbReference type="SUPFAM" id="SSF52540">
    <property type="entry name" value="P-loop containing nucleoside triphosphate hydrolases"/>
    <property type="match status" value="1"/>
</dbReference>
<evidence type="ECO:0000313" key="3">
    <source>
        <dbReference type="EMBL" id="MEQ2637474.1"/>
    </source>
</evidence>
<dbReference type="InterPro" id="IPR025420">
    <property type="entry name" value="DUF4143"/>
</dbReference>
<feature type="domain" description="DUF4143" evidence="2">
    <location>
        <begin position="226"/>
        <end position="386"/>
    </location>
</feature>
<dbReference type="Proteomes" id="UP001478817">
    <property type="component" value="Unassembled WGS sequence"/>
</dbReference>
<evidence type="ECO:0000313" key="4">
    <source>
        <dbReference type="Proteomes" id="UP001478817"/>
    </source>
</evidence>
<accession>A0ABV1IFQ5</accession>
<name>A0ABV1IFQ5_9ACTN</name>
<comment type="caution">
    <text evidence="3">The sequence shown here is derived from an EMBL/GenBank/DDBJ whole genome shotgun (WGS) entry which is preliminary data.</text>
</comment>
<evidence type="ECO:0000259" key="2">
    <source>
        <dbReference type="Pfam" id="PF13635"/>
    </source>
</evidence>
<dbReference type="InterPro" id="IPR041682">
    <property type="entry name" value="AAA_14"/>
</dbReference>
<organism evidence="3 4">
    <name type="scientific">Paratractidigestivibacter faecalis</name>
    <dbReference type="NCBI Taxonomy" id="2292441"/>
    <lineage>
        <taxon>Bacteria</taxon>
        <taxon>Bacillati</taxon>
        <taxon>Actinomycetota</taxon>
        <taxon>Coriobacteriia</taxon>
        <taxon>Coriobacteriales</taxon>
        <taxon>Atopobiaceae</taxon>
        <taxon>Paratractidigestivibacter</taxon>
    </lineage>
</organism>
<dbReference type="Pfam" id="PF13173">
    <property type="entry name" value="AAA_14"/>
    <property type="match status" value="1"/>
</dbReference>
<evidence type="ECO:0000259" key="1">
    <source>
        <dbReference type="Pfam" id="PF13173"/>
    </source>
</evidence>
<dbReference type="InterPro" id="IPR027417">
    <property type="entry name" value="P-loop_NTPase"/>
</dbReference>